<keyword evidence="4" id="KW-1185">Reference proteome</keyword>
<accession>A0A919Q279</accession>
<dbReference type="EMBL" id="BONR01000003">
    <property type="protein sequence ID" value="GIG54930.1"/>
    <property type="molecule type" value="Genomic_DNA"/>
</dbReference>
<evidence type="ECO:0000259" key="2">
    <source>
        <dbReference type="Pfam" id="PF10099"/>
    </source>
</evidence>
<gene>
    <name evidence="3" type="ORF">Dac01nite_16820</name>
</gene>
<dbReference type="GO" id="GO:0005886">
    <property type="term" value="C:plasma membrane"/>
    <property type="evidence" value="ECO:0007669"/>
    <property type="project" value="InterPro"/>
</dbReference>
<keyword evidence="1" id="KW-1133">Transmembrane helix</keyword>
<proteinExistence type="predicted"/>
<keyword evidence="1" id="KW-0472">Membrane</keyword>
<keyword evidence="1" id="KW-0812">Transmembrane</keyword>
<dbReference type="Pfam" id="PF10099">
    <property type="entry name" value="RskA_C"/>
    <property type="match status" value="1"/>
</dbReference>
<feature type="domain" description="Anti-sigma K factor RskA C-terminal" evidence="2">
    <location>
        <begin position="113"/>
        <end position="243"/>
    </location>
</feature>
<organism evidence="3 4">
    <name type="scientific">Demequina activiva</name>
    <dbReference type="NCBI Taxonomy" id="1582364"/>
    <lineage>
        <taxon>Bacteria</taxon>
        <taxon>Bacillati</taxon>
        <taxon>Actinomycetota</taxon>
        <taxon>Actinomycetes</taxon>
        <taxon>Micrococcales</taxon>
        <taxon>Demequinaceae</taxon>
        <taxon>Demequina</taxon>
    </lineage>
</organism>
<evidence type="ECO:0000256" key="1">
    <source>
        <dbReference type="SAM" id="Phobius"/>
    </source>
</evidence>
<dbReference type="Proteomes" id="UP000652354">
    <property type="component" value="Unassembled WGS sequence"/>
</dbReference>
<dbReference type="AlphaFoldDB" id="A0A919Q279"/>
<reference evidence="3" key="1">
    <citation type="submission" date="2021-01" db="EMBL/GenBank/DDBJ databases">
        <title>Whole genome shotgun sequence of Demequina activiva NBRC 110675.</title>
        <authorList>
            <person name="Komaki H."/>
            <person name="Tamura T."/>
        </authorList>
    </citation>
    <scope>NUCLEOTIDE SEQUENCE</scope>
    <source>
        <strain evidence="3">NBRC 110675</strain>
    </source>
</reference>
<evidence type="ECO:0000313" key="4">
    <source>
        <dbReference type="Proteomes" id="UP000652354"/>
    </source>
</evidence>
<evidence type="ECO:0000313" key="3">
    <source>
        <dbReference type="EMBL" id="GIG54930.1"/>
    </source>
</evidence>
<feature type="transmembrane region" description="Helical" evidence="1">
    <location>
        <begin position="111"/>
        <end position="135"/>
    </location>
</feature>
<sequence length="252" mass="25933">MSHLDEEALAALALGDGRPDDSSHVGACAQCRSELDAFEAAALRVGAASGAGPLLTPPDRVWDAIRADVAAPRAAQPVEPIHAVQASEQRERARASAVEDDLAPRRRRAPAWAMVAAAVGGAVLGAAAVIGGLTLATADAGATVVAEAPLQDLSTETDAGTAVLETREDGTEVLVVDTDFVEPDDAYLEVWLIDESIEGMVSLGHLTGERTEFVLPAGFDASAFPIVDISVEPLDGVPTHSGDSVTRGVLTV</sequence>
<dbReference type="RefSeq" id="WP_203655883.1">
    <property type="nucleotide sequence ID" value="NZ_BONR01000003.1"/>
</dbReference>
<name>A0A919Q279_9MICO</name>
<protein>
    <recommendedName>
        <fullName evidence="2">Anti-sigma K factor RskA C-terminal domain-containing protein</fullName>
    </recommendedName>
</protein>
<comment type="caution">
    <text evidence="3">The sequence shown here is derived from an EMBL/GenBank/DDBJ whole genome shotgun (WGS) entry which is preliminary data.</text>
</comment>
<dbReference type="InterPro" id="IPR018764">
    <property type="entry name" value="RskA_C"/>
</dbReference>